<evidence type="ECO:0000256" key="1">
    <source>
        <dbReference type="SAM" id="MobiDB-lite"/>
    </source>
</evidence>
<protein>
    <submittedName>
        <fullName evidence="2">Uncharacterized protein</fullName>
    </submittedName>
</protein>
<evidence type="ECO:0000313" key="2">
    <source>
        <dbReference type="EMBL" id="CAI5444979.1"/>
    </source>
</evidence>
<feature type="region of interest" description="Disordered" evidence="1">
    <location>
        <begin position="315"/>
        <end position="342"/>
    </location>
</feature>
<dbReference type="AlphaFoldDB" id="A0A9P1IGI1"/>
<feature type="compositionally biased region" description="Basic residues" evidence="1">
    <location>
        <begin position="323"/>
        <end position="336"/>
    </location>
</feature>
<feature type="compositionally biased region" description="Basic residues" evidence="1">
    <location>
        <begin position="240"/>
        <end position="253"/>
    </location>
</feature>
<keyword evidence="3" id="KW-1185">Reference proteome</keyword>
<evidence type="ECO:0000313" key="3">
    <source>
        <dbReference type="Proteomes" id="UP001152747"/>
    </source>
</evidence>
<proteinExistence type="predicted"/>
<feature type="compositionally biased region" description="Low complexity" evidence="1">
    <location>
        <begin position="156"/>
        <end position="177"/>
    </location>
</feature>
<gene>
    <name evidence="2" type="ORF">CAMP_LOCUS7616</name>
</gene>
<accession>A0A9P1IGI1</accession>
<dbReference type="Proteomes" id="UP001152747">
    <property type="component" value="Unassembled WGS sequence"/>
</dbReference>
<sequence length="439" mass="50051">MSLHYNDFKVTKEHAAKFKFYDEVLGRNVTFQDRRRKKVQIDTKLTFFKKEDRDKILVEEKMEKLDVFKKPKVVVISKKQMRKMKQAENALKDQNQASTSKPAENFAKKKKSPAPTSTQNVAASKPTEKPVPKQKVSTPKPVQIQAENVPKKKKTPAATQPQKPAPKQKASAPKSTKNPAQKQKNAAPKSTGKSAPKKAQVSQPAQKPVEHRDIPSNNHAECVTTFIEHNPILYEDRKIPPSKKSRQRARARERKNLAKLQNSAEEENGPAPQPAQTLVENQEIPSWNHAEWVTTFIENNPLLYLESLIKRSGVRKIPESSKKSRKRARARKRKNLAKLQNPAEEEMSFRFLNGLAPQPAKPLVENQKESASKPAEKISKKKAKWIRNFIGYKSTYSDAVKTDPTPEPAVNHPRIITEQSLPKLSLQMSQENPWFYNCW</sequence>
<feature type="compositionally biased region" description="Polar residues" evidence="1">
    <location>
        <begin position="92"/>
        <end position="102"/>
    </location>
</feature>
<name>A0A9P1IGI1_9PELO</name>
<comment type="caution">
    <text evidence="2">The sequence shown here is derived from an EMBL/GenBank/DDBJ whole genome shotgun (WGS) entry which is preliminary data.</text>
</comment>
<organism evidence="2 3">
    <name type="scientific">Caenorhabditis angaria</name>
    <dbReference type="NCBI Taxonomy" id="860376"/>
    <lineage>
        <taxon>Eukaryota</taxon>
        <taxon>Metazoa</taxon>
        <taxon>Ecdysozoa</taxon>
        <taxon>Nematoda</taxon>
        <taxon>Chromadorea</taxon>
        <taxon>Rhabditida</taxon>
        <taxon>Rhabditina</taxon>
        <taxon>Rhabditomorpha</taxon>
        <taxon>Rhabditoidea</taxon>
        <taxon>Rhabditidae</taxon>
        <taxon>Peloderinae</taxon>
        <taxon>Caenorhabditis</taxon>
    </lineage>
</organism>
<dbReference type="EMBL" id="CANHGI010000003">
    <property type="protein sequence ID" value="CAI5444979.1"/>
    <property type="molecule type" value="Genomic_DNA"/>
</dbReference>
<reference evidence="2" key="1">
    <citation type="submission" date="2022-11" db="EMBL/GenBank/DDBJ databases">
        <authorList>
            <person name="Kikuchi T."/>
        </authorList>
    </citation>
    <scope>NUCLEOTIDE SEQUENCE</scope>
    <source>
        <strain evidence="2">PS1010</strain>
    </source>
</reference>
<feature type="region of interest" description="Disordered" evidence="1">
    <location>
        <begin position="83"/>
        <end position="277"/>
    </location>
</feature>